<dbReference type="AlphaFoldDB" id="A0A8S9Y4Q9"/>
<organism evidence="1 2">
    <name type="scientific">Apolygus lucorum</name>
    <name type="common">Small green plant bug</name>
    <name type="synonym">Lygocoris lucorum</name>
    <dbReference type="NCBI Taxonomy" id="248454"/>
    <lineage>
        <taxon>Eukaryota</taxon>
        <taxon>Metazoa</taxon>
        <taxon>Ecdysozoa</taxon>
        <taxon>Arthropoda</taxon>
        <taxon>Hexapoda</taxon>
        <taxon>Insecta</taxon>
        <taxon>Pterygota</taxon>
        <taxon>Neoptera</taxon>
        <taxon>Paraneoptera</taxon>
        <taxon>Hemiptera</taxon>
        <taxon>Heteroptera</taxon>
        <taxon>Panheteroptera</taxon>
        <taxon>Cimicomorpha</taxon>
        <taxon>Miridae</taxon>
        <taxon>Mirini</taxon>
        <taxon>Apolygus</taxon>
    </lineage>
</organism>
<gene>
    <name evidence="1" type="ORF">GE061_000071</name>
</gene>
<keyword evidence="2" id="KW-1185">Reference proteome</keyword>
<evidence type="ECO:0000313" key="2">
    <source>
        <dbReference type="Proteomes" id="UP000466442"/>
    </source>
</evidence>
<evidence type="ECO:0000313" key="1">
    <source>
        <dbReference type="EMBL" id="KAF6215739.1"/>
    </source>
</evidence>
<dbReference type="OrthoDB" id="5967017at2759"/>
<protein>
    <submittedName>
        <fullName evidence="1">Uncharacterized protein</fullName>
    </submittedName>
</protein>
<name>A0A8S9Y4Q9_APOLU</name>
<dbReference type="Proteomes" id="UP000466442">
    <property type="component" value="Linkage Group LG1"/>
</dbReference>
<comment type="caution">
    <text evidence="1">The sequence shown here is derived from an EMBL/GenBank/DDBJ whole genome shotgun (WGS) entry which is preliminary data.</text>
</comment>
<accession>A0A8S9Y4Q9</accession>
<reference evidence="1" key="1">
    <citation type="journal article" date="2021" name="Mol. Ecol. Resour.">
        <title>Apolygus lucorum genome provides insights into omnivorousness and mesophyll feeding.</title>
        <authorList>
            <person name="Liu Y."/>
            <person name="Liu H."/>
            <person name="Wang H."/>
            <person name="Huang T."/>
            <person name="Liu B."/>
            <person name="Yang B."/>
            <person name="Yin L."/>
            <person name="Li B."/>
            <person name="Zhang Y."/>
            <person name="Zhang S."/>
            <person name="Jiang F."/>
            <person name="Zhang X."/>
            <person name="Ren Y."/>
            <person name="Wang B."/>
            <person name="Wang S."/>
            <person name="Lu Y."/>
            <person name="Wu K."/>
            <person name="Fan W."/>
            <person name="Wang G."/>
        </authorList>
    </citation>
    <scope>NUCLEOTIDE SEQUENCE</scope>
    <source>
        <strain evidence="1">12Hb</strain>
    </source>
</reference>
<proteinExistence type="predicted"/>
<dbReference type="EMBL" id="WIXP02000001">
    <property type="protein sequence ID" value="KAF6215739.1"/>
    <property type="molecule type" value="Genomic_DNA"/>
</dbReference>
<sequence>MDRLKKERSAVRRAFSRIRKTFEDEFKNEDRSFDVLQPIFVQLEHYTMKLNELDRKMMDAILDDEKTTDEALDEEAENVDEYQMIYLTCRNNFDSVKKGIDAAECRCSDASQEFGKEGSLGAGRRQRLPKLELIKYDGGLKGWLQFWGQFRKIDEDPTIDDDDKMQLLLMYTVPNSKARRIIEKFLLSGNNYNIALRHLKSRCAKDECLVEVYVRESAREEHDGEQQTTNLEALMNFIKAEVDNEERIQLAHGFTLGKERGSKCKQPESGTNNLLKSVDWTPITAYSDTLGRVDELYPGRAMQRSRQLLAVTCDPFNGSTHWKYPWKKVLTFFSQQEDLAESSRYPIGFLHRLVASCTLWAGGCCGHSTGTPGILCGAI</sequence>